<dbReference type="EC" id="2.1.1.182" evidence="7"/>
<evidence type="ECO:0000313" key="11">
    <source>
        <dbReference type="Proteomes" id="UP001499910"/>
    </source>
</evidence>
<feature type="binding site" evidence="7 8">
    <location>
        <position position="50"/>
    </location>
    <ligand>
        <name>S-adenosyl-L-methionine</name>
        <dbReference type="ChEBI" id="CHEBI:59789"/>
    </ligand>
</feature>
<accession>A0ABP9L2X3</accession>
<evidence type="ECO:0000259" key="9">
    <source>
        <dbReference type="SMART" id="SM00650"/>
    </source>
</evidence>
<dbReference type="PROSITE" id="PS01131">
    <property type="entry name" value="RRNA_A_DIMETH"/>
    <property type="match status" value="1"/>
</dbReference>
<dbReference type="Gene3D" id="1.10.8.100">
    <property type="entry name" value="Ribosomal RNA adenine dimethylase-like, domain 2"/>
    <property type="match status" value="1"/>
</dbReference>
<evidence type="ECO:0000256" key="6">
    <source>
        <dbReference type="ARBA" id="ARBA00022884"/>
    </source>
</evidence>
<feature type="binding site" evidence="7 8">
    <location>
        <position position="125"/>
    </location>
    <ligand>
        <name>S-adenosyl-L-methionine</name>
        <dbReference type="ChEBI" id="CHEBI:59789"/>
    </ligand>
</feature>
<name>A0ABP9L2X3_9RHOB</name>
<dbReference type="PROSITE" id="PS51689">
    <property type="entry name" value="SAM_RNA_A_N6_MT"/>
    <property type="match status" value="1"/>
</dbReference>
<keyword evidence="1 7" id="KW-0963">Cytoplasm</keyword>
<feature type="domain" description="Ribosomal RNA adenine methylase transferase N-terminal" evidence="9">
    <location>
        <begin position="57"/>
        <end position="232"/>
    </location>
</feature>
<comment type="catalytic activity">
    <reaction evidence="7">
        <text>adenosine(1518)/adenosine(1519) in 16S rRNA + 4 S-adenosyl-L-methionine = N(6)-dimethyladenosine(1518)/N(6)-dimethyladenosine(1519) in 16S rRNA + 4 S-adenosyl-L-homocysteine + 4 H(+)</text>
        <dbReference type="Rhea" id="RHEA:19609"/>
        <dbReference type="Rhea" id="RHEA-COMP:10232"/>
        <dbReference type="Rhea" id="RHEA-COMP:10233"/>
        <dbReference type="ChEBI" id="CHEBI:15378"/>
        <dbReference type="ChEBI" id="CHEBI:57856"/>
        <dbReference type="ChEBI" id="CHEBI:59789"/>
        <dbReference type="ChEBI" id="CHEBI:74411"/>
        <dbReference type="ChEBI" id="CHEBI:74493"/>
        <dbReference type="EC" id="2.1.1.182"/>
    </reaction>
</comment>
<keyword evidence="2 7" id="KW-0698">rRNA processing</keyword>
<organism evidence="10 11">
    <name type="scientific">[Roseibacterium] beibuensis</name>
    <dbReference type="NCBI Taxonomy" id="1193142"/>
    <lineage>
        <taxon>Bacteria</taxon>
        <taxon>Pseudomonadati</taxon>
        <taxon>Pseudomonadota</taxon>
        <taxon>Alphaproteobacteria</taxon>
        <taxon>Rhodobacterales</taxon>
        <taxon>Roseobacteraceae</taxon>
        <taxon>Roseicyclus</taxon>
    </lineage>
</organism>
<dbReference type="InterPro" id="IPR020596">
    <property type="entry name" value="rRNA_Ade_Mease_Trfase_CS"/>
</dbReference>
<feature type="binding site" evidence="7 8">
    <location>
        <position position="77"/>
    </location>
    <ligand>
        <name>S-adenosyl-L-methionine</name>
        <dbReference type="ChEBI" id="CHEBI:59789"/>
    </ligand>
</feature>
<keyword evidence="3 7" id="KW-0489">Methyltransferase</keyword>
<dbReference type="InterPro" id="IPR011530">
    <property type="entry name" value="rRNA_adenine_dimethylase"/>
</dbReference>
<dbReference type="HAMAP" id="MF_00607">
    <property type="entry name" value="16SrRNA_methyltr_A"/>
    <property type="match status" value="1"/>
</dbReference>
<dbReference type="SMART" id="SM00650">
    <property type="entry name" value="rADc"/>
    <property type="match status" value="1"/>
</dbReference>
<keyword evidence="11" id="KW-1185">Reference proteome</keyword>
<dbReference type="NCBIfam" id="TIGR00755">
    <property type="entry name" value="ksgA"/>
    <property type="match status" value="1"/>
</dbReference>
<reference evidence="11" key="1">
    <citation type="journal article" date="2019" name="Int. J. Syst. Evol. Microbiol.">
        <title>The Global Catalogue of Microorganisms (GCM) 10K type strain sequencing project: providing services to taxonomists for standard genome sequencing and annotation.</title>
        <authorList>
            <consortium name="The Broad Institute Genomics Platform"/>
            <consortium name="The Broad Institute Genome Sequencing Center for Infectious Disease"/>
            <person name="Wu L."/>
            <person name="Ma J."/>
        </authorList>
    </citation>
    <scope>NUCLEOTIDE SEQUENCE [LARGE SCALE GENOMIC DNA]</scope>
    <source>
        <strain evidence="11">JCM 18015</strain>
    </source>
</reference>
<comment type="function">
    <text evidence="7">Specifically dimethylates two adjacent adenosines (A1518 and A1519) in the loop of a conserved hairpin near the 3'-end of 16S rRNA in the 30S particle. May play a critical role in biogenesis of 30S subunits.</text>
</comment>
<evidence type="ECO:0000256" key="4">
    <source>
        <dbReference type="ARBA" id="ARBA00022679"/>
    </source>
</evidence>
<comment type="caution">
    <text evidence="10">The sequence shown here is derived from an EMBL/GenBank/DDBJ whole genome shotgun (WGS) entry which is preliminary data.</text>
</comment>
<dbReference type="Proteomes" id="UP001499910">
    <property type="component" value="Unassembled WGS sequence"/>
</dbReference>
<dbReference type="SUPFAM" id="SSF53335">
    <property type="entry name" value="S-adenosyl-L-methionine-dependent methyltransferases"/>
    <property type="match status" value="1"/>
</dbReference>
<dbReference type="Pfam" id="PF00398">
    <property type="entry name" value="RrnaAD"/>
    <property type="match status" value="1"/>
</dbReference>
<evidence type="ECO:0000256" key="5">
    <source>
        <dbReference type="ARBA" id="ARBA00022691"/>
    </source>
</evidence>
<sequence>MQQVGACRQMLAPGTGFCASGRMSAIDNLPPLREVIAAHGLSARKSLGQNFLLDLNLTARIARVAGDLTGADVLEVGPGPGGLTRGLLAEGARRVVAVEKDARCLPALAEIAAAYPGRLEVLNADALEVDWAAHLTPPVKVVANLPYNVGTELLVRWLTPPAWPPLWTSLTLMFQREVAERIVAQPGSKAYGRLAILSQWRTEAKIALSLPPEAFTPPPKVRSAVVHLTALPAPRFPADPDVLSRVVAAAFNQRRKMLRASLKGVAPDIEERLRAAGIKPTDRAEQVPLEGFCALAREVAKG</sequence>
<feature type="binding site" evidence="7 8">
    <location>
        <position position="144"/>
    </location>
    <ligand>
        <name>S-adenosyl-L-methionine</name>
        <dbReference type="ChEBI" id="CHEBI:59789"/>
    </ligand>
</feature>
<keyword evidence="4 7" id="KW-0808">Transferase</keyword>
<dbReference type="InterPro" id="IPR020598">
    <property type="entry name" value="rRNA_Ade_methylase_Trfase_N"/>
</dbReference>
<evidence type="ECO:0000313" key="10">
    <source>
        <dbReference type="EMBL" id="GAA5068396.1"/>
    </source>
</evidence>
<evidence type="ECO:0000256" key="7">
    <source>
        <dbReference type="HAMAP-Rule" id="MF_00607"/>
    </source>
</evidence>
<keyword evidence="5 7" id="KW-0949">S-adenosyl-L-methionine</keyword>
<dbReference type="InterPro" id="IPR023165">
    <property type="entry name" value="rRNA_Ade_diMease-like_C"/>
</dbReference>
<evidence type="ECO:0000256" key="3">
    <source>
        <dbReference type="ARBA" id="ARBA00022603"/>
    </source>
</evidence>
<keyword evidence="6 7" id="KW-0694">RNA-binding</keyword>
<dbReference type="Gene3D" id="3.40.50.150">
    <property type="entry name" value="Vaccinia Virus protein VP39"/>
    <property type="match status" value="1"/>
</dbReference>
<dbReference type="EMBL" id="BAABHW010000001">
    <property type="protein sequence ID" value="GAA5068396.1"/>
    <property type="molecule type" value="Genomic_DNA"/>
</dbReference>
<dbReference type="PANTHER" id="PTHR11727:SF7">
    <property type="entry name" value="DIMETHYLADENOSINE TRANSFERASE-RELATED"/>
    <property type="match status" value="1"/>
</dbReference>
<evidence type="ECO:0000256" key="8">
    <source>
        <dbReference type="PROSITE-ProRule" id="PRU01026"/>
    </source>
</evidence>
<proteinExistence type="inferred from homology"/>
<comment type="similarity">
    <text evidence="7">Belongs to the class I-like SAM-binding methyltransferase superfamily. rRNA adenine N(6)-methyltransferase family. RsmA subfamily.</text>
</comment>
<evidence type="ECO:0000256" key="1">
    <source>
        <dbReference type="ARBA" id="ARBA00022490"/>
    </source>
</evidence>
<feature type="binding site" evidence="7 8">
    <location>
        <position position="52"/>
    </location>
    <ligand>
        <name>S-adenosyl-L-methionine</name>
        <dbReference type="ChEBI" id="CHEBI:59789"/>
    </ligand>
</feature>
<comment type="subcellular location">
    <subcellularLocation>
        <location evidence="7">Cytoplasm</location>
    </subcellularLocation>
</comment>
<dbReference type="InterPro" id="IPR029063">
    <property type="entry name" value="SAM-dependent_MTases_sf"/>
</dbReference>
<evidence type="ECO:0000256" key="2">
    <source>
        <dbReference type="ARBA" id="ARBA00022552"/>
    </source>
</evidence>
<feature type="binding site" evidence="7 8">
    <location>
        <position position="99"/>
    </location>
    <ligand>
        <name>S-adenosyl-L-methionine</name>
        <dbReference type="ChEBI" id="CHEBI:59789"/>
    </ligand>
</feature>
<protein>
    <recommendedName>
        <fullName evidence="7">Ribosomal RNA small subunit methyltransferase A</fullName>
        <ecNumber evidence="7">2.1.1.182</ecNumber>
    </recommendedName>
    <alternativeName>
        <fullName evidence="7">16S rRNA (adenine(1518)-N(6)/adenine(1519)-N(6))-dimethyltransferase</fullName>
    </alternativeName>
    <alternativeName>
        <fullName evidence="7">16S rRNA dimethyladenosine transferase</fullName>
    </alternativeName>
    <alternativeName>
        <fullName evidence="7">16S rRNA dimethylase</fullName>
    </alternativeName>
    <alternativeName>
        <fullName evidence="7">S-adenosylmethionine-6-N', N'-adenosyl(rRNA) dimethyltransferase</fullName>
    </alternativeName>
</protein>
<gene>
    <name evidence="7 10" type="primary">rsmA</name>
    <name evidence="7" type="synonym">ksgA</name>
    <name evidence="10" type="ORF">GCM10023209_08940</name>
</gene>
<dbReference type="PANTHER" id="PTHR11727">
    <property type="entry name" value="DIMETHYLADENOSINE TRANSFERASE"/>
    <property type="match status" value="1"/>
</dbReference>
<dbReference type="CDD" id="cd02440">
    <property type="entry name" value="AdoMet_MTases"/>
    <property type="match status" value="1"/>
</dbReference>
<dbReference type="InterPro" id="IPR001737">
    <property type="entry name" value="KsgA/Erm"/>
</dbReference>